<evidence type="ECO:0000313" key="4">
    <source>
        <dbReference type="Proteomes" id="UP001223214"/>
    </source>
</evidence>
<keyword evidence="4" id="KW-1185">Reference proteome</keyword>
<organism evidence="3 4">
    <name type="scientific">Lelliottia wanjuensis</name>
    <dbReference type="NCBI Taxonomy" id="3050585"/>
    <lineage>
        <taxon>Bacteria</taxon>
        <taxon>Pseudomonadati</taxon>
        <taxon>Pseudomonadota</taxon>
        <taxon>Gammaproteobacteria</taxon>
        <taxon>Enterobacterales</taxon>
        <taxon>Enterobacteriaceae</taxon>
        <taxon>Lelliottia</taxon>
    </lineage>
</organism>
<dbReference type="PANTHER" id="PTHR33420">
    <property type="entry name" value="FIMBRIAL SUBUNIT ELFA-RELATED"/>
    <property type="match status" value="1"/>
</dbReference>
<dbReference type="GO" id="GO:0009289">
    <property type="term" value="C:pilus"/>
    <property type="evidence" value="ECO:0007669"/>
    <property type="project" value="InterPro"/>
</dbReference>
<reference evidence="3 4" key="1">
    <citation type="submission" date="2023-06" db="EMBL/GenBank/DDBJ databases">
        <title>Identification and characterization of antibiotic-resistant Gram-negative bacteria.</title>
        <authorList>
            <person name="Cho G.-S."/>
            <person name="Lee J."/>
            <person name="Tai E."/>
            <person name="Jeong S."/>
            <person name="Kim I."/>
            <person name="Kim B.-E."/>
            <person name="Jeong M.-I."/>
            <person name="Oh K.-K."/>
            <person name="Franz C.M.A.P."/>
        </authorList>
    </citation>
    <scope>NUCLEOTIDE SEQUENCE [LARGE SCALE GENOMIC DNA]</scope>
    <source>
        <strain evidence="3 4">V106_12</strain>
    </source>
</reference>
<sequence>MLSELIRPLCLARKITALALLVISPWALAQPCTTQDNCKIKVEFRGDYLENTCEVSINNGTANETVALPVISINTLDHDGAEAGSQVFAITLKECPTDKVVSLYFASTATGMNASTGNLLNTAGSDFSEHVEVRLRNSEQQQMIVNDPTSSQSYDVSVAGDITHDFIASYYANGNSKVSAGLLNTAAAIVIDYK</sequence>
<keyword evidence="1" id="KW-0732">Signal</keyword>
<dbReference type="Proteomes" id="UP001223214">
    <property type="component" value="Unassembled WGS sequence"/>
</dbReference>
<dbReference type="PANTHER" id="PTHR33420:SF10">
    <property type="entry name" value="FIMBRIAE MAJOR SUBUNIT"/>
    <property type="match status" value="1"/>
</dbReference>
<name>A0AAP4D0P4_9ENTR</name>
<feature type="chain" id="PRO_5042822585" evidence="1">
    <location>
        <begin position="30"/>
        <end position="194"/>
    </location>
</feature>
<dbReference type="InterPro" id="IPR008966">
    <property type="entry name" value="Adhesion_dom_sf"/>
</dbReference>
<dbReference type="GO" id="GO:0043709">
    <property type="term" value="P:cell adhesion involved in single-species biofilm formation"/>
    <property type="evidence" value="ECO:0007669"/>
    <property type="project" value="TreeGrafter"/>
</dbReference>
<protein>
    <submittedName>
        <fullName evidence="3">Fimbrial protein</fullName>
    </submittedName>
</protein>
<dbReference type="Gene3D" id="2.60.40.1090">
    <property type="entry name" value="Fimbrial-type adhesion domain"/>
    <property type="match status" value="1"/>
</dbReference>
<proteinExistence type="predicted"/>
<evidence type="ECO:0000313" key="3">
    <source>
        <dbReference type="EMBL" id="MDK9361823.1"/>
    </source>
</evidence>
<accession>A0AAP4D0P4</accession>
<dbReference type="SUPFAM" id="SSF49401">
    <property type="entry name" value="Bacterial adhesins"/>
    <property type="match status" value="1"/>
</dbReference>
<dbReference type="AlphaFoldDB" id="A0AAP4D0P4"/>
<feature type="domain" description="Fimbrial-type adhesion" evidence="2">
    <location>
        <begin position="43"/>
        <end position="194"/>
    </location>
</feature>
<comment type="caution">
    <text evidence="3">The sequence shown here is derived from an EMBL/GenBank/DDBJ whole genome shotgun (WGS) entry which is preliminary data.</text>
</comment>
<dbReference type="EMBL" id="JASSOM010000002">
    <property type="protein sequence ID" value="MDK9361823.1"/>
    <property type="molecule type" value="Genomic_DNA"/>
</dbReference>
<dbReference type="InterPro" id="IPR036937">
    <property type="entry name" value="Adhesion_dom_fimbrial_sf"/>
</dbReference>
<dbReference type="Pfam" id="PF00419">
    <property type="entry name" value="Fimbrial"/>
    <property type="match status" value="1"/>
</dbReference>
<evidence type="ECO:0000259" key="2">
    <source>
        <dbReference type="Pfam" id="PF00419"/>
    </source>
</evidence>
<feature type="signal peptide" evidence="1">
    <location>
        <begin position="1"/>
        <end position="29"/>
    </location>
</feature>
<dbReference type="RefSeq" id="WP_285150446.1">
    <property type="nucleotide sequence ID" value="NZ_JASSOM010000002.1"/>
</dbReference>
<dbReference type="InterPro" id="IPR050263">
    <property type="entry name" value="Bact_Fimbrial_Adh_Pro"/>
</dbReference>
<gene>
    <name evidence="3" type="ORF">QQF32_01100</name>
</gene>
<evidence type="ECO:0000256" key="1">
    <source>
        <dbReference type="SAM" id="SignalP"/>
    </source>
</evidence>
<dbReference type="InterPro" id="IPR000259">
    <property type="entry name" value="Adhesion_dom_fimbrial"/>
</dbReference>